<evidence type="ECO:0000256" key="8">
    <source>
        <dbReference type="ARBA" id="ARBA00022723"/>
    </source>
</evidence>
<evidence type="ECO:0000256" key="7">
    <source>
        <dbReference type="ARBA" id="ARBA00022630"/>
    </source>
</evidence>
<dbReference type="EC" id="1.14.12.17" evidence="4"/>
<keyword evidence="6" id="KW-0349">Heme</keyword>
<keyword evidence="9" id="KW-0274">FAD</keyword>
<evidence type="ECO:0000256" key="4">
    <source>
        <dbReference type="ARBA" id="ARBA00012229"/>
    </source>
</evidence>
<feature type="domain" description="Globin" evidence="16">
    <location>
        <begin position="2"/>
        <end position="139"/>
    </location>
</feature>
<dbReference type="InterPro" id="IPR017927">
    <property type="entry name" value="FAD-bd_FR_type"/>
</dbReference>
<keyword evidence="11" id="KW-0560">Oxidoreductase</keyword>
<dbReference type="CDD" id="cd08922">
    <property type="entry name" value="FHb-globin"/>
    <property type="match status" value="1"/>
</dbReference>
<evidence type="ECO:0000256" key="1">
    <source>
        <dbReference type="ARBA" id="ARBA00001970"/>
    </source>
</evidence>
<evidence type="ECO:0000256" key="2">
    <source>
        <dbReference type="ARBA" id="ARBA00001974"/>
    </source>
</evidence>
<keyword evidence="5" id="KW-0216">Detoxification</keyword>
<dbReference type="OrthoDB" id="436496at2759"/>
<sequence length="446" mass="49865">MPLSQEQVKIVKATVPVLQQHGTDVTKLFYKNMLSERPELNNIFNQTNQVNSHQAGALAASLYAYASHIDDLGALSPAVEKICHKHASLYIQPEQYGIVGEGVLRAFATILGDAFTPEIHEAWAAAYWQLANIMIGRERQLYEESQGWTDWREFTIADKVKESDEITSFYLKPVDGQKLPAYLPGQYISVLTDVPQFGHSQARQYSLSDAPNPDYYRISVKRESGLNVHDSTAHHHPGWISNILHDTKEPGSTLKLSHPAGDFFFNPQTTSSSSSSSASNSTSPIVLLSAGVGITPMISILNTLLSPNHNHQHHHAKNDDESPLLQPHRRPITFFHSARTTASRAFHPHIRALETHNPNNLRATFYIKTVGPQDVVDHDYHHVGRMTIPKLAHTQRGDLWLDDERTEYLVCGPEGFMRDVRKGLMELGVGDERIKMEVFGTGMLGS</sequence>
<dbReference type="InterPro" id="IPR009050">
    <property type="entry name" value="Globin-like_sf"/>
</dbReference>
<dbReference type="SUPFAM" id="SSF52343">
    <property type="entry name" value="Ferredoxin reductase-like, C-terminal NADP-linked domain"/>
    <property type="match status" value="1"/>
</dbReference>
<evidence type="ECO:0000259" key="16">
    <source>
        <dbReference type="PROSITE" id="PS01033"/>
    </source>
</evidence>
<comment type="catalytic activity">
    <reaction evidence="15">
        <text>2 nitric oxide + NADPH + 2 O2 = 2 nitrate + NADP(+) + H(+)</text>
        <dbReference type="Rhea" id="RHEA:19465"/>
        <dbReference type="ChEBI" id="CHEBI:15378"/>
        <dbReference type="ChEBI" id="CHEBI:15379"/>
        <dbReference type="ChEBI" id="CHEBI:16480"/>
        <dbReference type="ChEBI" id="CHEBI:17632"/>
        <dbReference type="ChEBI" id="CHEBI:57783"/>
        <dbReference type="ChEBI" id="CHEBI:58349"/>
        <dbReference type="EC" id="1.14.12.17"/>
    </reaction>
</comment>
<dbReference type="Gene3D" id="1.10.490.10">
    <property type="entry name" value="Globins"/>
    <property type="match status" value="1"/>
</dbReference>
<dbReference type="PRINTS" id="PR00406">
    <property type="entry name" value="CYTB5RDTASE"/>
</dbReference>
<evidence type="ECO:0000256" key="11">
    <source>
        <dbReference type="ARBA" id="ARBA00023002"/>
    </source>
</evidence>
<dbReference type="GO" id="GO:0019825">
    <property type="term" value="F:oxygen binding"/>
    <property type="evidence" value="ECO:0007669"/>
    <property type="project" value="InterPro"/>
</dbReference>
<dbReference type="Pfam" id="PF00042">
    <property type="entry name" value="Globin"/>
    <property type="match status" value="1"/>
</dbReference>
<dbReference type="Gene3D" id="2.40.30.10">
    <property type="entry name" value="Translation factors"/>
    <property type="match status" value="1"/>
</dbReference>
<dbReference type="FunFam" id="2.40.30.10:FF:000034">
    <property type="entry name" value="Flavohemoprotein"/>
    <property type="match status" value="1"/>
</dbReference>
<evidence type="ECO:0000313" key="19">
    <source>
        <dbReference type="Proteomes" id="UP000799539"/>
    </source>
</evidence>
<comment type="similarity">
    <text evidence="3">In the C-terminal section; belongs to the flavoprotein pyridine nucleotide cytochrome reductase family.</text>
</comment>
<comment type="cofactor">
    <cofactor evidence="2">
        <name>FAD</name>
        <dbReference type="ChEBI" id="CHEBI:57692"/>
    </cofactor>
</comment>
<dbReference type="GO" id="GO:0009636">
    <property type="term" value="P:response to toxic substance"/>
    <property type="evidence" value="ECO:0007669"/>
    <property type="project" value="UniProtKB-KW"/>
</dbReference>
<dbReference type="CDD" id="cd06184">
    <property type="entry name" value="flavohem_like_fad_nad_binding"/>
    <property type="match status" value="1"/>
</dbReference>
<dbReference type="SUPFAM" id="SSF46458">
    <property type="entry name" value="Globin-like"/>
    <property type="match status" value="1"/>
</dbReference>
<dbReference type="GO" id="GO:0046872">
    <property type="term" value="F:metal ion binding"/>
    <property type="evidence" value="ECO:0007669"/>
    <property type="project" value="UniProtKB-KW"/>
</dbReference>
<keyword evidence="10" id="KW-0521">NADP</keyword>
<dbReference type="Gene3D" id="3.40.50.80">
    <property type="entry name" value="Nucleotide-binding domain of ferredoxin-NADP reductase (FNR) module"/>
    <property type="match status" value="1"/>
</dbReference>
<dbReference type="GO" id="GO:0071949">
    <property type="term" value="F:FAD binding"/>
    <property type="evidence" value="ECO:0007669"/>
    <property type="project" value="TreeGrafter"/>
</dbReference>
<keyword evidence="13" id="KW-0520">NAD</keyword>
<keyword evidence="19" id="KW-1185">Reference proteome</keyword>
<reference evidence="18" key="1">
    <citation type="journal article" date="2020" name="Stud. Mycol.">
        <title>101 Dothideomycetes genomes: a test case for predicting lifestyles and emergence of pathogens.</title>
        <authorList>
            <person name="Haridas S."/>
            <person name="Albert R."/>
            <person name="Binder M."/>
            <person name="Bloem J."/>
            <person name="Labutti K."/>
            <person name="Salamov A."/>
            <person name="Andreopoulos B."/>
            <person name="Baker S."/>
            <person name="Barry K."/>
            <person name="Bills G."/>
            <person name="Bluhm B."/>
            <person name="Cannon C."/>
            <person name="Castanera R."/>
            <person name="Culley D."/>
            <person name="Daum C."/>
            <person name="Ezra D."/>
            <person name="Gonzalez J."/>
            <person name="Henrissat B."/>
            <person name="Kuo A."/>
            <person name="Liang C."/>
            <person name="Lipzen A."/>
            <person name="Lutzoni F."/>
            <person name="Magnuson J."/>
            <person name="Mondo S."/>
            <person name="Nolan M."/>
            <person name="Ohm R."/>
            <person name="Pangilinan J."/>
            <person name="Park H.-J."/>
            <person name="Ramirez L."/>
            <person name="Alfaro M."/>
            <person name="Sun H."/>
            <person name="Tritt A."/>
            <person name="Yoshinaga Y."/>
            <person name="Zwiers L.-H."/>
            <person name="Turgeon B."/>
            <person name="Goodwin S."/>
            <person name="Spatafora J."/>
            <person name="Crous P."/>
            <person name="Grigoriev I."/>
        </authorList>
    </citation>
    <scope>NUCLEOTIDE SEQUENCE</scope>
    <source>
        <strain evidence="18">SCOH1-5</strain>
    </source>
</reference>
<dbReference type="PROSITE" id="PS01033">
    <property type="entry name" value="GLOBIN"/>
    <property type="match status" value="1"/>
</dbReference>
<dbReference type="GO" id="GO:0071500">
    <property type="term" value="P:cellular response to nitrosative stress"/>
    <property type="evidence" value="ECO:0007669"/>
    <property type="project" value="TreeGrafter"/>
</dbReference>
<proteinExistence type="inferred from homology"/>
<dbReference type="Proteomes" id="UP000799539">
    <property type="component" value="Unassembled WGS sequence"/>
</dbReference>
<dbReference type="NCBIfam" id="NF009805">
    <property type="entry name" value="PRK13289.1"/>
    <property type="match status" value="1"/>
</dbReference>
<evidence type="ECO:0000256" key="15">
    <source>
        <dbReference type="ARBA" id="ARBA00049433"/>
    </source>
</evidence>
<dbReference type="GO" id="GO:0008941">
    <property type="term" value="F:nitric oxide dioxygenase NAD(P)H activity"/>
    <property type="evidence" value="ECO:0007669"/>
    <property type="project" value="UniProtKB-EC"/>
</dbReference>
<organism evidence="18 19">
    <name type="scientific">Cercospora zeae-maydis SCOH1-5</name>
    <dbReference type="NCBI Taxonomy" id="717836"/>
    <lineage>
        <taxon>Eukaryota</taxon>
        <taxon>Fungi</taxon>
        <taxon>Dikarya</taxon>
        <taxon>Ascomycota</taxon>
        <taxon>Pezizomycotina</taxon>
        <taxon>Dothideomycetes</taxon>
        <taxon>Dothideomycetidae</taxon>
        <taxon>Mycosphaerellales</taxon>
        <taxon>Mycosphaerellaceae</taxon>
        <taxon>Cercospora</taxon>
    </lineage>
</organism>
<dbReference type="FunFam" id="1.10.490.10:FF:000003">
    <property type="entry name" value="Flavohemoprotein"/>
    <property type="match status" value="1"/>
</dbReference>
<protein>
    <recommendedName>
        <fullName evidence="4">nitric oxide dioxygenase</fullName>
        <ecNumber evidence="4">1.14.12.17</ecNumber>
    </recommendedName>
</protein>
<dbReference type="GO" id="GO:0046210">
    <property type="term" value="P:nitric oxide catabolic process"/>
    <property type="evidence" value="ECO:0007669"/>
    <property type="project" value="TreeGrafter"/>
</dbReference>
<dbReference type="InterPro" id="IPR001433">
    <property type="entry name" value="OxRdtase_FAD/NAD-bd"/>
</dbReference>
<dbReference type="InterPro" id="IPR000971">
    <property type="entry name" value="Globin"/>
</dbReference>
<accession>A0A6A6FEW4</accession>
<keyword evidence="8" id="KW-0479">Metal-binding</keyword>
<feature type="domain" description="FAD-binding FR-type" evidence="17">
    <location>
        <begin position="149"/>
        <end position="266"/>
    </location>
</feature>
<dbReference type="InterPro" id="IPR017938">
    <property type="entry name" value="Riboflavin_synthase-like_b-brl"/>
</dbReference>
<dbReference type="GO" id="GO:0020037">
    <property type="term" value="F:heme binding"/>
    <property type="evidence" value="ECO:0007669"/>
    <property type="project" value="InterPro"/>
</dbReference>
<evidence type="ECO:0000256" key="13">
    <source>
        <dbReference type="ARBA" id="ARBA00023027"/>
    </source>
</evidence>
<dbReference type="SUPFAM" id="SSF63380">
    <property type="entry name" value="Riboflavin synthase domain-like"/>
    <property type="match status" value="1"/>
</dbReference>
<keyword evidence="7" id="KW-0285">Flavoprotein</keyword>
<dbReference type="InterPro" id="IPR039261">
    <property type="entry name" value="FNR_nucleotide-bd"/>
</dbReference>
<evidence type="ECO:0000256" key="3">
    <source>
        <dbReference type="ARBA" id="ARBA00006401"/>
    </source>
</evidence>
<dbReference type="PANTHER" id="PTHR43396:SF3">
    <property type="entry name" value="FLAVOHEMOPROTEIN"/>
    <property type="match status" value="1"/>
</dbReference>
<name>A0A6A6FEW4_9PEZI</name>
<dbReference type="PANTHER" id="PTHR43396">
    <property type="entry name" value="FLAVOHEMOPROTEIN"/>
    <property type="match status" value="1"/>
</dbReference>
<evidence type="ECO:0000256" key="14">
    <source>
        <dbReference type="ARBA" id="ARBA00048649"/>
    </source>
</evidence>
<keyword evidence="12" id="KW-0408">Iron</keyword>
<comment type="cofactor">
    <cofactor evidence="1">
        <name>heme b</name>
        <dbReference type="ChEBI" id="CHEBI:60344"/>
    </cofactor>
</comment>
<dbReference type="PROSITE" id="PS51384">
    <property type="entry name" value="FAD_FR"/>
    <property type="match status" value="1"/>
</dbReference>
<evidence type="ECO:0000256" key="10">
    <source>
        <dbReference type="ARBA" id="ARBA00022857"/>
    </source>
</evidence>
<evidence type="ECO:0000313" key="18">
    <source>
        <dbReference type="EMBL" id="KAF2211768.1"/>
    </source>
</evidence>
<evidence type="ECO:0000256" key="6">
    <source>
        <dbReference type="ARBA" id="ARBA00022617"/>
    </source>
</evidence>
<evidence type="ECO:0000256" key="9">
    <source>
        <dbReference type="ARBA" id="ARBA00022827"/>
    </source>
</evidence>
<evidence type="ECO:0000259" key="17">
    <source>
        <dbReference type="PROSITE" id="PS51384"/>
    </source>
</evidence>
<dbReference type="AlphaFoldDB" id="A0A6A6FEW4"/>
<evidence type="ECO:0000256" key="12">
    <source>
        <dbReference type="ARBA" id="ARBA00023004"/>
    </source>
</evidence>
<dbReference type="InterPro" id="IPR012292">
    <property type="entry name" value="Globin/Proto"/>
</dbReference>
<dbReference type="Pfam" id="PF00175">
    <property type="entry name" value="NAD_binding_1"/>
    <property type="match status" value="1"/>
</dbReference>
<comment type="catalytic activity">
    <reaction evidence="14">
        <text>2 nitric oxide + NADH + 2 O2 = 2 nitrate + NAD(+) + H(+)</text>
        <dbReference type="Rhea" id="RHEA:19469"/>
        <dbReference type="ChEBI" id="CHEBI:15378"/>
        <dbReference type="ChEBI" id="CHEBI:15379"/>
        <dbReference type="ChEBI" id="CHEBI:16480"/>
        <dbReference type="ChEBI" id="CHEBI:17632"/>
        <dbReference type="ChEBI" id="CHEBI:57540"/>
        <dbReference type="ChEBI" id="CHEBI:57945"/>
        <dbReference type="EC" id="1.14.12.17"/>
    </reaction>
</comment>
<gene>
    <name evidence="18" type="ORF">CERZMDRAFT_112463</name>
</gene>
<dbReference type="EMBL" id="ML992675">
    <property type="protein sequence ID" value="KAF2211768.1"/>
    <property type="molecule type" value="Genomic_DNA"/>
</dbReference>
<dbReference type="InterPro" id="IPR001709">
    <property type="entry name" value="Flavoprot_Pyr_Nucl_cyt_Rdtase"/>
</dbReference>
<evidence type="ECO:0000256" key="5">
    <source>
        <dbReference type="ARBA" id="ARBA00022575"/>
    </source>
</evidence>
<dbReference type="PRINTS" id="PR00371">
    <property type="entry name" value="FPNCR"/>
</dbReference>